<dbReference type="Proteomes" id="UP000006420">
    <property type="component" value="Unassembled WGS sequence"/>
</dbReference>
<gene>
    <name evidence="1" type="ORF">HMPREF9456_00463</name>
</gene>
<dbReference type="HOGENOM" id="CLU_3409161_0_0_10"/>
<reference evidence="1 2" key="1">
    <citation type="submission" date="2011-04" db="EMBL/GenBank/DDBJ databases">
        <title>The Genome Sequence of Dysgonomonas mossii DSM 22836.</title>
        <authorList>
            <consortium name="The Broad Institute Genome Sequencing Platform"/>
            <person name="Earl A."/>
            <person name="Ward D."/>
            <person name="Feldgarden M."/>
            <person name="Gevers D."/>
            <person name="Pudlo N."/>
            <person name="Martens E."/>
            <person name="Allen-Vercoe E."/>
            <person name="Young S.K."/>
            <person name="Zeng Q."/>
            <person name="Gargeya S."/>
            <person name="Fitzgerald M."/>
            <person name="Haas B."/>
            <person name="Abouelleil A."/>
            <person name="Alvarado L."/>
            <person name="Arachchi H.M."/>
            <person name="Berlin A."/>
            <person name="Brown A."/>
            <person name="Chapman S.B."/>
            <person name="Chen Z."/>
            <person name="Dunbar C."/>
            <person name="Freedman E."/>
            <person name="Gearin G."/>
            <person name="Gellesch M."/>
            <person name="Goldberg J."/>
            <person name="Griggs A."/>
            <person name="Gujja S."/>
            <person name="Heiman D."/>
            <person name="Howarth C."/>
            <person name="Larson L."/>
            <person name="Lui A."/>
            <person name="MacDonald P.J.P."/>
            <person name="Mehta T."/>
            <person name="Montmayeur A."/>
            <person name="Murphy C."/>
            <person name="Neiman D."/>
            <person name="Pearson M."/>
            <person name="Priest M."/>
            <person name="Roberts A."/>
            <person name="Saif S."/>
            <person name="Shea T."/>
            <person name="Shenoy N."/>
            <person name="Sisk P."/>
            <person name="Stolte C."/>
            <person name="Sykes S."/>
            <person name="Yandava C."/>
            <person name="Wortman J."/>
            <person name="Nusbaum C."/>
            <person name="Birren B."/>
        </authorList>
    </citation>
    <scope>NUCLEOTIDE SEQUENCE [LARGE SCALE GENOMIC DNA]</scope>
    <source>
        <strain evidence="1 2">DSM 22836</strain>
    </source>
</reference>
<organism evidence="1 2">
    <name type="scientific">Dysgonomonas mossii DSM 22836</name>
    <dbReference type="NCBI Taxonomy" id="742767"/>
    <lineage>
        <taxon>Bacteria</taxon>
        <taxon>Pseudomonadati</taxon>
        <taxon>Bacteroidota</taxon>
        <taxon>Bacteroidia</taxon>
        <taxon>Bacteroidales</taxon>
        <taxon>Dysgonomonadaceae</taxon>
        <taxon>Dysgonomonas</taxon>
    </lineage>
</organism>
<sequence>MKNLNNLKYLNHKIEKEVISYPKGTINYL</sequence>
<dbReference type="EMBL" id="ADLW01000001">
    <property type="protein sequence ID" value="EGK06589.1"/>
    <property type="molecule type" value="Genomic_DNA"/>
</dbReference>
<dbReference type="STRING" id="742767.HMPREF9456_00463"/>
<keyword evidence="2" id="KW-1185">Reference proteome</keyword>
<comment type="caution">
    <text evidence="1">The sequence shown here is derived from an EMBL/GenBank/DDBJ whole genome shotgun (WGS) entry which is preliminary data.</text>
</comment>
<evidence type="ECO:0000313" key="1">
    <source>
        <dbReference type="EMBL" id="EGK06589.1"/>
    </source>
</evidence>
<name>F8WVX4_9BACT</name>
<accession>F8WVX4</accession>
<protein>
    <submittedName>
        <fullName evidence="1">Uncharacterized protein</fullName>
    </submittedName>
</protein>
<dbReference type="AlphaFoldDB" id="F8WVX4"/>
<proteinExistence type="predicted"/>
<evidence type="ECO:0000313" key="2">
    <source>
        <dbReference type="Proteomes" id="UP000006420"/>
    </source>
</evidence>